<name>A0AAD9VE36_ACRCE</name>
<sequence>MKWCITEGLQTDLSSPALPANMVQYRDSQDNMVMGYSLLLYSQDSVNS</sequence>
<gene>
    <name evidence="1" type="ORF">P5673_003545</name>
</gene>
<protein>
    <submittedName>
        <fullName evidence="1">Uncharacterized protein</fullName>
    </submittedName>
</protein>
<proteinExistence type="predicted"/>
<comment type="caution">
    <text evidence="1">The sequence shown here is derived from an EMBL/GenBank/DDBJ whole genome shotgun (WGS) entry which is preliminary data.</text>
</comment>
<reference evidence="1" key="1">
    <citation type="journal article" date="2023" name="G3 (Bethesda)">
        <title>Whole genome assembly and annotation of the endangered Caribbean coral Acropora cervicornis.</title>
        <authorList>
            <person name="Selwyn J.D."/>
            <person name="Vollmer S.V."/>
        </authorList>
    </citation>
    <scope>NUCLEOTIDE SEQUENCE</scope>
    <source>
        <strain evidence="1">K2</strain>
    </source>
</reference>
<organism evidence="1 2">
    <name type="scientific">Acropora cervicornis</name>
    <name type="common">Staghorn coral</name>
    <dbReference type="NCBI Taxonomy" id="6130"/>
    <lineage>
        <taxon>Eukaryota</taxon>
        <taxon>Metazoa</taxon>
        <taxon>Cnidaria</taxon>
        <taxon>Anthozoa</taxon>
        <taxon>Hexacorallia</taxon>
        <taxon>Scleractinia</taxon>
        <taxon>Astrocoeniina</taxon>
        <taxon>Acroporidae</taxon>
        <taxon>Acropora</taxon>
    </lineage>
</organism>
<dbReference type="AlphaFoldDB" id="A0AAD9VE36"/>
<evidence type="ECO:0000313" key="1">
    <source>
        <dbReference type="EMBL" id="KAK2571009.1"/>
    </source>
</evidence>
<accession>A0AAD9VE36</accession>
<keyword evidence="2" id="KW-1185">Reference proteome</keyword>
<dbReference type="Proteomes" id="UP001249851">
    <property type="component" value="Unassembled WGS sequence"/>
</dbReference>
<dbReference type="EMBL" id="JARQWQ010000006">
    <property type="protein sequence ID" value="KAK2571009.1"/>
    <property type="molecule type" value="Genomic_DNA"/>
</dbReference>
<evidence type="ECO:0000313" key="2">
    <source>
        <dbReference type="Proteomes" id="UP001249851"/>
    </source>
</evidence>
<reference evidence="1" key="2">
    <citation type="journal article" date="2023" name="Science">
        <title>Genomic signatures of disease resistance in endangered staghorn corals.</title>
        <authorList>
            <person name="Vollmer S.V."/>
            <person name="Selwyn J.D."/>
            <person name="Despard B.A."/>
            <person name="Roesel C.L."/>
        </authorList>
    </citation>
    <scope>NUCLEOTIDE SEQUENCE</scope>
    <source>
        <strain evidence="1">K2</strain>
    </source>
</reference>